<evidence type="ECO:0000313" key="2">
    <source>
        <dbReference type="Proteomes" id="UP000887540"/>
    </source>
</evidence>
<accession>A0A914D689</accession>
<name>A0A914D689_9BILA</name>
<feature type="compositionally biased region" description="Basic and acidic residues" evidence="1">
    <location>
        <begin position="76"/>
        <end position="93"/>
    </location>
</feature>
<feature type="compositionally biased region" description="Polar residues" evidence="1">
    <location>
        <begin position="38"/>
        <end position="47"/>
    </location>
</feature>
<feature type="region of interest" description="Disordered" evidence="1">
    <location>
        <begin position="26"/>
        <end position="47"/>
    </location>
</feature>
<reference evidence="3" key="1">
    <citation type="submission" date="2022-11" db="UniProtKB">
        <authorList>
            <consortium name="WormBaseParasite"/>
        </authorList>
    </citation>
    <scope>IDENTIFICATION</scope>
</reference>
<feature type="region of interest" description="Disordered" evidence="1">
    <location>
        <begin position="63"/>
        <end position="93"/>
    </location>
</feature>
<dbReference type="AlphaFoldDB" id="A0A914D689"/>
<dbReference type="Proteomes" id="UP000887540">
    <property type="component" value="Unplaced"/>
</dbReference>
<protein>
    <submittedName>
        <fullName evidence="3">Uncharacterized protein</fullName>
    </submittedName>
</protein>
<evidence type="ECO:0000313" key="3">
    <source>
        <dbReference type="WBParaSite" id="ACRNAN_scaffold18735.g14376.t1"/>
    </source>
</evidence>
<keyword evidence="2" id="KW-1185">Reference proteome</keyword>
<proteinExistence type="predicted"/>
<evidence type="ECO:0000256" key="1">
    <source>
        <dbReference type="SAM" id="MobiDB-lite"/>
    </source>
</evidence>
<dbReference type="WBParaSite" id="ACRNAN_scaffold18735.g14376.t1">
    <property type="protein sequence ID" value="ACRNAN_scaffold18735.g14376.t1"/>
    <property type="gene ID" value="ACRNAN_scaffold18735.g14376"/>
</dbReference>
<sequence>MEMSFELDKSNTTFTSDDELLLDFDENEKSDGVKEAPISTQNETNGAAVSAFQQRIDELSKKVGFQPEGTAPQPSEPEHVKHRAEEELNKEFT</sequence>
<organism evidence="2 3">
    <name type="scientific">Acrobeloides nanus</name>
    <dbReference type="NCBI Taxonomy" id="290746"/>
    <lineage>
        <taxon>Eukaryota</taxon>
        <taxon>Metazoa</taxon>
        <taxon>Ecdysozoa</taxon>
        <taxon>Nematoda</taxon>
        <taxon>Chromadorea</taxon>
        <taxon>Rhabditida</taxon>
        <taxon>Tylenchina</taxon>
        <taxon>Cephalobomorpha</taxon>
        <taxon>Cephaloboidea</taxon>
        <taxon>Cephalobidae</taxon>
        <taxon>Acrobeloides</taxon>
    </lineage>
</organism>